<dbReference type="AlphaFoldDB" id="A0A5D0MG07"/>
<dbReference type="PANTHER" id="PTHR35024">
    <property type="entry name" value="HYPOTHETICAL CYTOSOLIC PROTEIN"/>
    <property type="match status" value="1"/>
</dbReference>
<reference evidence="2" key="1">
    <citation type="submission" date="2019-08" db="EMBL/GenBank/DDBJ databases">
        <title>Genomic characterization of a novel candidate phylum (ARYD3) from a high temperature, high salinity tertiary oil reservoir in north central Oklahoma, USA.</title>
        <authorList>
            <person name="Youssef N.H."/>
            <person name="Yadav A."/>
            <person name="Elshahed M.S."/>
        </authorList>
    </citation>
    <scope>NUCLEOTIDE SEQUENCE [LARGE SCALE GENOMIC DNA]</scope>
    <source>
        <strain evidence="2">ARYD3</strain>
    </source>
</reference>
<evidence type="ECO:0000256" key="1">
    <source>
        <dbReference type="ARBA" id="ARBA00044755"/>
    </source>
</evidence>
<protein>
    <submittedName>
        <fullName evidence="2">Polymer-forming cytoskeletal protein</fullName>
    </submittedName>
</protein>
<dbReference type="PANTHER" id="PTHR35024:SF4">
    <property type="entry name" value="POLYMER-FORMING CYTOSKELETAL PROTEIN"/>
    <property type="match status" value="1"/>
</dbReference>
<name>A0A5D0MG07_9BACT</name>
<dbReference type="Pfam" id="PF04519">
    <property type="entry name" value="Bactofilin"/>
    <property type="match status" value="1"/>
</dbReference>
<dbReference type="EMBL" id="VSIX01000069">
    <property type="protein sequence ID" value="TYB30835.1"/>
    <property type="molecule type" value="Genomic_DNA"/>
</dbReference>
<evidence type="ECO:0000313" key="2">
    <source>
        <dbReference type="EMBL" id="TYB30835.1"/>
    </source>
</evidence>
<organism evidence="2 3">
    <name type="scientific">Candidatus Mcinerneyibacterium aminivorans</name>
    <dbReference type="NCBI Taxonomy" id="2703815"/>
    <lineage>
        <taxon>Bacteria</taxon>
        <taxon>Candidatus Macinerneyibacteriota</taxon>
        <taxon>Candidatus Mcinerneyibacteria</taxon>
        <taxon>Candidatus Mcinerneyibacteriales</taxon>
        <taxon>Candidatus Mcinerneyibacteriaceae</taxon>
        <taxon>Candidatus Mcinerneyibacterium</taxon>
    </lineage>
</organism>
<evidence type="ECO:0000313" key="3">
    <source>
        <dbReference type="Proteomes" id="UP000324143"/>
    </source>
</evidence>
<dbReference type="Proteomes" id="UP000324143">
    <property type="component" value="Unassembled WGS sequence"/>
</dbReference>
<comment type="similarity">
    <text evidence="1">Belongs to the bactofilin family.</text>
</comment>
<accession>A0A5D0MG07</accession>
<comment type="caution">
    <text evidence="2">The sequence shown here is derived from an EMBL/GenBank/DDBJ whole genome shotgun (WGS) entry which is preliminary data.</text>
</comment>
<proteinExistence type="inferred from homology"/>
<dbReference type="InterPro" id="IPR007607">
    <property type="entry name" value="BacA/B"/>
</dbReference>
<sequence length="164" mass="18652">MEKNSMNSILNISDREKYLIDLIFEHYKNDKKQDIFYNKLISTIKKIIAKDEIKPSRGYLEDADSVKIYERIKASEIAVDPSQCLIVAREGKVKANIEGSVIYISGKVEGDIESKYLYVRGMVDGNVNSDYVEVFPKGTVKGEVETSRLIIHQKAEIEGNCQIK</sequence>
<keyword evidence="3" id="KW-1185">Reference proteome</keyword>
<gene>
    <name evidence="2" type="ORF">FXF47_07295</name>
</gene>